<name>A0A100VZN0_9MYCO</name>
<dbReference type="InterPro" id="IPR015943">
    <property type="entry name" value="WD40/YVTN_repeat-like_dom_sf"/>
</dbReference>
<keyword evidence="2" id="KW-1185">Reference proteome</keyword>
<dbReference type="PANTHER" id="PTHR47197:SF3">
    <property type="entry name" value="DIHYDRO-HEME D1 DEHYDROGENASE"/>
    <property type="match status" value="1"/>
</dbReference>
<dbReference type="SUPFAM" id="SSF50969">
    <property type="entry name" value="YVTN repeat-like/Quinoprotein amine dehydrogenase"/>
    <property type="match status" value="1"/>
</dbReference>
<dbReference type="STRING" id="146020.RMCB_3009"/>
<dbReference type="AlphaFoldDB" id="A0A100VZN0"/>
<reference evidence="2" key="2">
    <citation type="submission" date="2016-02" db="EMBL/GenBank/DDBJ databases">
        <title>Draft genome sequence of five rapidly growing Mycobacterium species.</title>
        <authorList>
            <person name="Katahira K."/>
            <person name="Gotou Y."/>
            <person name="Iida K."/>
            <person name="Ogura Y."/>
            <person name="Hayashi T."/>
        </authorList>
    </citation>
    <scope>NUCLEOTIDE SEQUENCE [LARGE SCALE GENOMIC DNA]</scope>
    <source>
        <strain evidence="2">JCM15654</strain>
    </source>
</reference>
<dbReference type="Gene3D" id="2.130.10.10">
    <property type="entry name" value="YVTN repeat-like/Quinoprotein amine dehydrogenase"/>
    <property type="match status" value="2"/>
</dbReference>
<proteinExistence type="predicted"/>
<dbReference type="PANTHER" id="PTHR47197">
    <property type="entry name" value="PROTEIN NIRF"/>
    <property type="match status" value="1"/>
</dbReference>
<sequence length="347" mass="35345">MCATTRLGGLTVPVRVGLVGVLVSVTLVGGCAKRTDEHTGASSTAERKATPATAVVSSMNLGMFPSRMSIDPDAHKLYVAGMGDPTVIDTATRNKVGAIALGGGSYILDGIAIDPSGQKLYLAGVSGTDGNVLVVDLASGRVAATIAVGDSPGGLVLGPDEKTLYVQYSGENAMKTVDLATEKVTGAVELTESVEAMALSPVNHTIYASGNGSSDLLTIDTTTNKVSGTVTLPDQADDVAVDPKSGTVIAVGYNGHLMSVDPTTHAVVDSTPLAAAPSDRSLSIDPAAHAIYVTTKEQKSLSVIDADTHTLTTTVQLDDEPQRVVADPVTHSVFVTTKSGVTVLSGT</sequence>
<dbReference type="Proteomes" id="UP000069620">
    <property type="component" value="Unassembled WGS sequence"/>
</dbReference>
<protein>
    <submittedName>
        <fullName evidence="1">Surface antigen protein</fullName>
    </submittedName>
</protein>
<gene>
    <name evidence="1" type="ORF">RMCB_3009</name>
</gene>
<dbReference type="InterPro" id="IPR051200">
    <property type="entry name" value="Host-pathogen_enzymatic-act"/>
</dbReference>
<dbReference type="PROSITE" id="PS51257">
    <property type="entry name" value="PROKAR_LIPOPROTEIN"/>
    <property type="match status" value="1"/>
</dbReference>
<reference evidence="2" key="1">
    <citation type="journal article" date="2016" name="Genome Announc.">
        <title>Draft Genome Sequences of Five Rapidly Growing Mycobacterium Species, M. thermoresistibile, M. fortuitum subsp. acetamidolyticum, M. canariasense, M. brisbanense, and M. novocastrense.</title>
        <authorList>
            <person name="Katahira K."/>
            <person name="Ogura Y."/>
            <person name="Gotoh Y."/>
            <person name="Hayashi T."/>
        </authorList>
    </citation>
    <scope>NUCLEOTIDE SEQUENCE [LARGE SCALE GENOMIC DNA]</scope>
    <source>
        <strain evidence="2">JCM15654</strain>
    </source>
</reference>
<evidence type="ECO:0000313" key="2">
    <source>
        <dbReference type="Proteomes" id="UP000069620"/>
    </source>
</evidence>
<organism evidence="1 2">
    <name type="scientific">Mycolicibacterium brisbanense</name>
    <dbReference type="NCBI Taxonomy" id="146020"/>
    <lineage>
        <taxon>Bacteria</taxon>
        <taxon>Bacillati</taxon>
        <taxon>Actinomycetota</taxon>
        <taxon>Actinomycetes</taxon>
        <taxon>Mycobacteriales</taxon>
        <taxon>Mycobacteriaceae</taxon>
        <taxon>Mycolicibacterium</taxon>
    </lineage>
</organism>
<dbReference type="InterPro" id="IPR011044">
    <property type="entry name" value="Quino_amine_DH_bsu"/>
</dbReference>
<evidence type="ECO:0000313" key="1">
    <source>
        <dbReference type="EMBL" id="GAS88913.1"/>
    </source>
</evidence>
<accession>A0A100VZN0</accession>
<dbReference type="EMBL" id="BCSX01000024">
    <property type="protein sequence ID" value="GAS88913.1"/>
    <property type="molecule type" value="Genomic_DNA"/>
</dbReference>
<comment type="caution">
    <text evidence="1">The sequence shown here is derived from an EMBL/GenBank/DDBJ whole genome shotgun (WGS) entry which is preliminary data.</text>
</comment>